<evidence type="ECO:0000256" key="1">
    <source>
        <dbReference type="ARBA" id="ARBA00022801"/>
    </source>
</evidence>
<dbReference type="InterPro" id="IPR032466">
    <property type="entry name" value="Metal_Hydrolase"/>
</dbReference>
<evidence type="ECO:0000259" key="2">
    <source>
        <dbReference type="Pfam" id="PF01979"/>
    </source>
</evidence>
<dbReference type="PATRIC" id="fig|999408.3.peg.5166"/>
<dbReference type="PANTHER" id="PTHR43794:SF11">
    <property type="entry name" value="AMIDOHYDROLASE-RELATED DOMAIN-CONTAINING PROTEIN"/>
    <property type="match status" value="1"/>
</dbReference>
<organism evidence="3 4">
    <name type="scientific">[Clostridium] clostridioforme 90A8</name>
    <dbReference type="NCBI Taxonomy" id="999408"/>
    <lineage>
        <taxon>Bacteria</taxon>
        <taxon>Bacillati</taxon>
        <taxon>Bacillota</taxon>
        <taxon>Clostridia</taxon>
        <taxon>Lachnospirales</taxon>
        <taxon>Lachnospiraceae</taxon>
        <taxon>Enterocloster</taxon>
    </lineage>
</organism>
<evidence type="ECO:0000313" key="3">
    <source>
        <dbReference type="EMBL" id="ENZ08758.1"/>
    </source>
</evidence>
<dbReference type="InterPro" id="IPR011059">
    <property type="entry name" value="Metal-dep_hydrolase_composite"/>
</dbReference>
<dbReference type="AlphaFoldDB" id="A0A0E2H4M4"/>
<keyword evidence="1 3" id="KW-0378">Hydrolase</keyword>
<reference evidence="3 4" key="1">
    <citation type="submission" date="2013-01" db="EMBL/GenBank/DDBJ databases">
        <title>The Genome Sequence of Clostridium clostridioforme 90A8.</title>
        <authorList>
            <consortium name="The Broad Institute Genome Sequencing Platform"/>
            <person name="Earl A."/>
            <person name="Ward D."/>
            <person name="Feldgarden M."/>
            <person name="Gevers D."/>
            <person name="Courvalin P."/>
            <person name="Lambert T."/>
            <person name="Walker B."/>
            <person name="Young S.K."/>
            <person name="Zeng Q."/>
            <person name="Gargeya S."/>
            <person name="Fitzgerald M."/>
            <person name="Haas B."/>
            <person name="Abouelleil A."/>
            <person name="Alvarado L."/>
            <person name="Arachchi H.M."/>
            <person name="Berlin A.M."/>
            <person name="Chapman S.B."/>
            <person name="Dewar J."/>
            <person name="Goldberg J."/>
            <person name="Griggs A."/>
            <person name="Gujja S."/>
            <person name="Hansen M."/>
            <person name="Howarth C."/>
            <person name="Imamovic A."/>
            <person name="Larimer J."/>
            <person name="McCowan C."/>
            <person name="Murphy C."/>
            <person name="Neiman D."/>
            <person name="Pearson M."/>
            <person name="Priest M."/>
            <person name="Roberts A."/>
            <person name="Saif S."/>
            <person name="Shea T."/>
            <person name="Sisk P."/>
            <person name="Sykes S."/>
            <person name="Wortman J."/>
            <person name="Nusbaum C."/>
            <person name="Birren B."/>
        </authorList>
    </citation>
    <scope>NUCLEOTIDE SEQUENCE [LARGE SCALE GENOMIC DNA]</scope>
    <source>
        <strain evidence="3 4">90A8</strain>
    </source>
</reference>
<dbReference type="Gene3D" id="2.30.40.10">
    <property type="entry name" value="Urease, subunit C, domain 1"/>
    <property type="match status" value="1"/>
</dbReference>
<name>A0A0E2H4M4_9FIRM</name>
<dbReference type="PANTHER" id="PTHR43794">
    <property type="entry name" value="AMINOHYDROLASE SSNA-RELATED"/>
    <property type="match status" value="1"/>
</dbReference>
<feature type="domain" description="Amidohydrolase-related" evidence="2">
    <location>
        <begin position="68"/>
        <end position="439"/>
    </location>
</feature>
<evidence type="ECO:0000313" key="4">
    <source>
        <dbReference type="Proteomes" id="UP000013085"/>
    </source>
</evidence>
<dbReference type="InterPro" id="IPR006680">
    <property type="entry name" value="Amidohydro-rel"/>
</dbReference>
<dbReference type="RefSeq" id="WP_002585131.1">
    <property type="nucleotide sequence ID" value="NZ_KB850989.1"/>
</dbReference>
<sequence>MDKKILIKNARAIVSCDGEDRVYRDADMLIEGPKILAIGRDLMNGGDPASGRNLNQEEVQVIRAEGKFVYPGLINTHHHFFQTFVRNLMTIDYPNMMVMDWIDKIYRIFQNIDSDVIYYSTLTSFADLMKHGCTCAFDHQYCYTRKTGKSPVDRQMEAAELLGIRYHAGRGTNTLPGSEGSSIPDNMLETTDEFLKDCDRLIGLYHDSGPFSMRQIVMAPCQPINCRRETFAETVAMAREKGVRMHTHLGEGENEGMMARWGKRTMDWCGEMGFIGEDVWYAHDWEVTKEEYRVLAATGTGVSHCPAPAVLGGFPILNIKEMREAGILVSLGCDGSATNDSSNLLDALRMAYLMQANHTKERGGCVSAYDMLKVATVNGAKTLGRGDLGSLEAGKAADLFMIDTETLELAGALHDPKNLLARVGLTGPVWMTMINGNIVYKDGILKGVDERKLAMEGEAVCTRVIREPHSAYREFI</sequence>
<dbReference type="Gene3D" id="3.20.20.140">
    <property type="entry name" value="Metal-dependent hydrolases"/>
    <property type="match status" value="1"/>
</dbReference>
<dbReference type="HOGENOM" id="CLU_012358_2_3_9"/>
<dbReference type="EMBL" id="AGYR01000060">
    <property type="protein sequence ID" value="ENZ08758.1"/>
    <property type="molecule type" value="Genomic_DNA"/>
</dbReference>
<dbReference type="Pfam" id="PF01979">
    <property type="entry name" value="Amidohydro_1"/>
    <property type="match status" value="1"/>
</dbReference>
<protein>
    <submittedName>
        <fullName evidence="3">Hydroxyatrazine ethylaminohydrolase</fullName>
    </submittedName>
</protein>
<proteinExistence type="predicted"/>
<dbReference type="SUPFAM" id="SSF51556">
    <property type="entry name" value="Metallo-dependent hydrolases"/>
    <property type="match status" value="1"/>
</dbReference>
<dbReference type="SUPFAM" id="SSF51338">
    <property type="entry name" value="Composite domain of metallo-dependent hydrolases"/>
    <property type="match status" value="1"/>
</dbReference>
<dbReference type="GO" id="GO:0016810">
    <property type="term" value="F:hydrolase activity, acting on carbon-nitrogen (but not peptide) bonds"/>
    <property type="evidence" value="ECO:0007669"/>
    <property type="project" value="InterPro"/>
</dbReference>
<dbReference type="GeneID" id="57960990"/>
<accession>A0A0E2H4M4</accession>
<dbReference type="CDD" id="cd01298">
    <property type="entry name" value="ATZ_TRZ_like"/>
    <property type="match status" value="1"/>
</dbReference>
<dbReference type="InterPro" id="IPR050287">
    <property type="entry name" value="MTA/SAH_deaminase"/>
</dbReference>
<gene>
    <name evidence="3" type="ORF">HMPREF1090_04798</name>
</gene>
<comment type="caution">
    <text evidence="3">The sequence shown here is derived from an EMBL/GenBank/DDBJ whole genome shotgun (WGS) entry which is preliminary data.</text>
</comment>
<dbReference type="Proteomes" id="UP000013085">
    <property type="component" value="Unassembled WGS sequence"/>
</dbReference>